<dbReference type="Proteomes" id="UP000094008">
    <property type="component" value="Unassembled WGS sequence"/>
</dbReference>
<dbReference type="PANTHER" id="PTHR48079">
    <property type="entry name" value="PROTEIN YEEZ"/>
    <property type="match status" value="1"/>
</dbReference>
<dbReference type="GO" id="GO:0005737">
    <property type="term" value="C:cytoplasm"/>
    <property type="evidence" value="ECO:0007669"/>
    <property type="project" value="TreeGrafter"/>
</dbReference>
<dbReference type="SUPFAM" id="SSF51735">
    <property type="entry name" value="NAD(P)-binding Rossmann-fold domains"/>
    <property type="match status" value="1"/>
</dbReference>
<evidence type="ECO:0000259" key="1">
    <source>
        <dbReference type="Pfam" id="PF01370"/>
    </source>
</evidence>
<accession>A0A1A0VZT3</accession>
<dbReference type="PANTHER" id="PTHR48079:SF6">
    <property type="entry name" value="NAD(P)-BINDING DOMAIN-CONTAINING PROTEIN-RELATED"/>
    <property type="match status" value="1"/>
</dbReference>
<dbReference type="InterPro" id="IPR001509">
    <property type="entry name" value="Epimerase_deHydtase"/>
</dbReference>
<name>A0A1A0VZT3_MYCPR</name>
<dbReference type="RefSeq" id="WP_064883865.1">
    <property type="nucleotide sequence ID" value="NZ_LZSY01000110.1"/>
</dbReference>
<evidence type="ECO:0000313" key="2">
    <source>
        <dbReference type="EMBL" id="OBB88820.1"/>
    </source>
</evidence>
<organism evidence="2 3">
    <name type="scientific">Mycolicibacterium peregrinum</name>
    <name type="common">Mycobacterium peregrinum</name>
    <dbReference type="NCBI Taxonomy" id="43304"/>
    <lineage>
        <taxon>Bacteria</taxon>
        <taxon>Bacillati</taxon>
        <taxon>Actinomycetota</taxon>
        <taxon>Actinomycetes</taxon>
        <taxon>Mycobacteriales</taxon>
        <taxon>Mycobacteriaceae</taxon>
        <taxon>Mycolicibacterium</taxon>
    </lineage>
</organism>
<reference evidence="3" key="1">
    <citation type="submission" date="2016-06" db="EMBL/GenBank/DDBJ databases">
        <authorList>
            <person name="Sutton G."/>
            <person name="Brinkac L."/>
            <person name="Sanka R."/>
            <person name="Adams M."/>
            <person name="Lau E."/>
            <person name="Mehaffy C."/>
            <person name="Tameris M."/>
            <person name="Hatherill M."/>
            <person name="Hanekom W."/>
            <person name="Mahomed H."/>
            <person name="Mcshane H."/>
        </authorList>
    </citation>
    <scope>NUCLEOTIDE SEQUENCE [LARGE SCALE GENOMIC DNA]</scope>
    <source>
        <strain evidence="3">852002-10433_SCH5171157</strain>
    </source>
</reference>
<evidence type="ECO:0000313" key="3">
    <source>
        <dbReference type="Proteomes" id="UP000094008"/>
    </source>
</evidence>
<feature type="domain" description="NAD-dependent epimerase/dehydratase" evidence="1">
    <location>
        <begin position="5"/>
        <end position="219"/>
    </location>
</feature>
<dbReference type="Gene3D" id="3.40.50.720">
    <property type="entry name" value="NAD(P)-binding Rossmann-like Domain"/>
    <property type="match status" value="1"/>
</dbReference>
<sequence>MAGRILVTGGAGYLGSALVAELVGNGEAVTVMTGPDDLAAQPGGLGRDVEVVRADVTDESSVDVAMRGISQVYHLAGIASPNSRLAHAVWNVNVLGTYHVAQSALRNGVQRVVHVSSTAAIGYPPDDVVADEQFDVRDSVLDNVYAATKRTGERVMLDFVGRGLDAVVVNPAAVFAPASGPARSWQGLLMAARRGLLRGVPPGGTAVCSARDFVIGATAAMVKGASGERYILSSANLTYRRIAELLVEAVGRNHRVRTLPMGLLRAAGAGNRVVRDLAGTARHDDALVPENVELMARHVYYDSRKAARELGIRRVSTSELITEFTR</sequence>
<gene>
    <name evidence="2" type="ORF">A5779_29650</name>
</gene>
<dbReference type="AlphaFoldDB" id="A0A1A0VZT3"/>
<dbReference type="OrthoDB" id="285016at2"/>
<dbReference type="InterPro" id="IPR036291">
    <property type="entry name" value="NAD(P)-bd_dom_sf"/>
</dbReference>
<dbReference type="GO" id="GO:0004029">
    <property type="term" value="F:aldehyde dehydrogenase (NAD+) activity"/>
    <property type="evidence" value="ECO:0007669"/>
    <property type="project" value="TreeGrafter"/>
</dbReference>
<dbReference type="InterPro" id="IPR051783">
    <property type="entry name" value="NAD(P)-dependent_oxidoreduct"/>
</dbReference>
<dbReference type="EMBL" id="LZSY01000110">
    <property type="protein sequence ID" value="OBB88820.1"/>
    <property type="molecule type" value="Genomic_DNA"/>
</dbReference>
<protein>
    <submittedName>
        <fullName evidence="2">Nucleoside-diphosphate sugar epimerase</fullName>
    </submittedName>
</protein>
<comment type="caution">
    <text evidence="2">The sequence shown here is derived from an EMBL/GenBank/DDBJ whole genome shotgun (WGS) entry which is preliminary data.</text>
</comment>
<proteinExistence type="predicted"/>
<dbReference type="Pfam" id="PF01370">
    <property type="entry name" value="Epimerase"/>
    <property type="match status" value="1"/>
</dbReference>